<keyword evidence="4" id="KW-1185">Reference proteome</keyword>
<sequence>MHRPIRAATAALLLASAGCAAFAATTAITAAPSAQQLVDTTLAAHPELTVLALHVTPPTESDNVIIASNIGRIGKRADADDLAVLESGQPRVELTRTGDLSVELPMRDVTGKTIGVIGSTFHFAHGVKRDVIVHEAERVRDELARRTPSLAALFEPTH</sequence>
<dbReference type="EMBL" id="PNXY01000016">
    <property type="protein sequence ID" value="PMS28745.1"/>
    <property type="molecule type" value="Genomic_DNA"/>
</dbReference>
<evidence type="ECO:0000313" key="3">
    <source>
        <dbReference type="EMBL" id="PMS28745.1"/>
    </source>
</evidence>
<evidence type="ECO:0000256" key="1">
    <source>
        <dbReference type="SAM" id="SignalP"/>
    </source>
</evidence>
<evidence type="ECO:0000313" key="4">
    <source>
        <dbReference type="Proteomes" id="UP000235659"/>
    </source>
</evidence>
<dbReference type="EMBL" id="CADIJZ010000004">
    <property type="protein sequence ID" value="CAB3657757.1"/>
    <property type="molecule type" value="Genomic_DNA"/>
</dbReference>
<dbReference type="PROSITE" id="PS51257">
    <property type="entry name" value="PROKAR_LIPOPROTEIN"/>
    <property type="match status" value="1"/>
</dbReference>
<reference evidence="3 4" key="1">
    <citation type="submission" date="2018-01" db="EMBL/GenBank/DDBJ databases">
        <title>Whole genome analyses suggest that Burkholderia sensu lato contains two further novel genera in the rhizoxinica-symbiotica group Mycetohabitans gen. nov., and Trinickia gen. nov.: implications for the evolution of diazotrophy and nodulation in the Burkholderiaceae.</title>
        <authorList>
            <person name="Estrada-de los Santos P."/>
            <person name="Palmer M."/>
            <person name="Chavez-Ramirez B."/>
            <person name="Beukes C."/>
            <person name="Steenkamp E.T."/>
            <person name="Hirsch A.M."/>
            <person name="Manyaka P."/>
            <person name="Maluk M."/>
            <person name="Lafos M."/>
            <person name="Crook M."/>
            <person name="Gross E."/>
            <person name="Simon M.F."/>
            <person name="Bueno dos Reis Junior F."/>
            <person name="Poole P.S."/>
            <person name="Venter S.N."/>
            <person name="James E.K."/>
        </authorList>
    </citation>
    <scope>NUCLEOTIDE SEQUENCE [LARGE SCALE GENOMIC DNA]</scope>
    <source>
        <strain evidence="3 4">WSM 3937</strain>
    </source>
</reference>
<proteinExistence type="predicted"/>
<protein>
    <submittedName>
        <fullName evidence="2">Uncharacterized protein</fullName>
    </submittedName>
</protein>
<dbReference type="Proteomes" id="UP000235659">
    <property type="component" value="Unassembled WGS sequence"/>
</dbReference>
<gene>
    <name evidence="3" type="ORF">C0Z16_21730</name>
    <name evidence="2" type="ORF">LMG27174_01504</name>
</gene>
<evidence type="ECO:0000313" key="2">
    <source>
        <dbReference type="EMBL" id="CAB3657757.1"/>
    </source>
</evidence>
<reference evidence="2 5" key="2">
    <citation type="submission" date="2020-04" db="EMBL/GenBank/DDBJ databases">
        <authorList>
            <person name="De Canck E."/>
        </authorList>
    </citation>
    <scope>NUCLEOTIDE SEQUENCE [LARGE SCALE GENOMIC DNA]</scope>
    <source>
        <strain evidence="2 5">LMG 27174</strain>
    </source>
</reference>
<evidence type="ECO:0000313" key="5">
    <source>
        <dbReference type="Proteomes" id="UP000494205"/>
    </source>
</evidence>
<keyword evidence="1" id="KW-0732">Signal</keyword>
<organism evidence="2 5">
    <name type="scientific">Paraburkholderia rhynchosiae</name>
    <dbReference type="NCBI Taxonomy" id="487049"/>
    <lineage>
        <taxon>Bacteria</taxon>
        <taxon>Pseudomonadati</taxon>
        <taxon>Pseudomonadota</taxon>
        <taxon>Betaproteobacteria</taxon>
        <taxon>Burkholderiales</taxon>
        <taxon>Burkholderiaceae</taxon>
        <taxon>Paraburkholderia</taxon>
    </lineage>
</organism>
<accession>A0A2N7WHG9</accession>
<dbReference type="OrthoDB" id="8896175at2"/>
<name>A0A2N7WHG9_9BURK</name>
<feature type="chain" id="PRO_5044384305" evidence="1">
    <location>
        <begin position="24"/>
        <end position="158"/>
    </location>
</feature>
<dbReference type="Proteomes" id="UP000494205">
    <property type="component" value="Unassembled WGS sequence"/>
</dbReference>
<dbReference type="AlphaFoldDB" id="A0A2N7WHG9"/>
<dbReference type="RefSeq" id="WP_102634160.1">
    <property type="nucleotide sequence ID" value="NZ_CADIJZ010000004.1"/>
</dbReference>
<feature type="signal peptide" evidence="1">
    <location>
        <begin position="1"/>
        <end position="23"/>
    </location>
</feature>